<evidence type="ECO:0000313" key="2">
    <source>
        <dbReference type="Proteomes" id="UP001500748"/>
    </source>
</evidence>
<keyword evidence="2" id="KW-1185">Reference proteome</keyword>
<reference evidence="2" key="1">
    <citation type="journal article" date="2019" name="Int. J. Syst. Evol. Microbiol.">
        <title>The Global Catalogue of Microorganisms (GCM) 10K type strain sequencing project: providing services to taxonomists for standard genome sequencing and annotation.</title>
        <authorList>
            <consortium name="The Broad Institute Genomics Platform"/>
            <consortium name="The Broad Institute Genome Sequencing Center for Infectious Disease"/>
            <person name="Wu L."/>
            <person name="Ma J."/>
        </authorList>
    </citation>
    <scope>NUCLEOTIDE SEQUENCE [LARGE SCALE GENOMIC DNA]</scope>
    <source>
        <strain evidence="2">JCM 17337</strain>
    </source>
</reference>
<comment type="caution">
    <text evidence="1">The sequence shown here is derived from an EMBL/GenBank/DDBJ whole genome shotgun (WGS) entry which is preliminary data.</text>
</comment>
<organism evidence="1 2">
    <name type="scientific">Flavobacterium ginsengiterrae</name>
    <dbReference type="NCBI Taxonomy" id="871695"/>
    <lineage>
        <taxon>Bacteria</taxon>
        <taxon>Pseudomonadati</taxon>
        <taxon>Bacteroidota</taxon>
        <taxon>Flavobacteriia</taxon>
        <taxon>Flavobacteriales</taxon>
        <taxon>Flavobacteriaceae</taxon>
        <taxon>Flavobacterium</taxon>
    </lineage>
</organism>
<dbReference type="Proteomes" id="UP001500748">
    <property type="component" value="Unassembled WGS sequence"/>
</dbReference>
<dbReference type="RefSeq" id="WP_345139671.1">
    <property type="nucleotide sequence ID" value="NZ_BAABDU010000002.1"/>
</dbReference>
<proteinExistence type="predicted"/>
<protein>
    <submittedName>
        <fullName evidence="1">Uncharacterized protein</fullName>
    </submittedName>
</protein>
<dbReference type="EMBL" id="BAABDU010000002">
    <property type="protein sequence ID" value="GAA3757277.1"/>
    <property type="molecule type" value="Genomic_DNA"/>
</dbReference>
<accession>A0ABP7G609</accession>
<sequence>MTINSFHLPAKIYRYLSINEGRLVPFEELCLFIYTYENENAFSYEVFSAEKTYQSHVMDLLLFLSDINLITLDQSTDESCLNFAGLN</sequence>
<gene>
    <name evidence="1" type="ORF">GCM10022423_04480</name>
</gene>
<name>A0ABP7G609_9FLAO</name>
<evidence type="ECO:0000313" key="1">
    <source>
        <dbReference type="EMBL" id="GAA3757277.1"/>
    </source>
</evidence>